<protein>
    <recommendedName>
        <fullName evidence="4">PsbP C-terminal domain-containing protein</fullName>
    </recommendedName>
</protein>
<evidence type="ECO:0000313" key="2">
    <source>
        <dbReference type="EMBL" id="OGH93256.1"/>
    </source>
</evidence>
<dbReference type="STRING" id="1798705.A2563_01465"/>
<feature type="signal peptide" evidence="1">
    <location>
        <begin position="1"/>
        <end position="22"/>
    </location>
</feature>
<dbReference type="EMBL" id="MFRA01000001">
    <property type="protein sequence ID" value="OGH93256.1"/>
    <property type="molecule type" value="Genomic_DNA"/>
</dbReference>
<evidence type="ECO:0000256" key="1">
    <source>
        <dbReference type="SAM" id="SignalP"/>
    </source>
</evidence>
<dbReference type="AlphaFoldDB" id="A0A1F6PAS1"/>
<evidence type="ECO:0008006" key="4">
    <source>
        <dbReference type="Google" id="ProtNLM"/>
    </source>
</evidence>
<gene>
    <name evidence="2" type="ORF">A2563_01465</name>
</gene>
<feature type="chain" id="PRO_5009525993" description="PsbP C-terminal domain-containing protein" evidence="1">
    <location>
        <begin position="23"/>
        <end position="240"/>
    </location>
</feature>
<organism evidence="2 3">
    <name type="scientific">Candidatus Magasanikbacteria bacterium RIFOXYD1_FULL_40_23</name>
    <dbReference type="NCBI Taxonomy" id="1798705"/>
    <lineage>
        <taxon>Bacteria</taxon>
        <taxon>Candidatus Magasanikiibacteriota</taxon>
    </lineage>
</organism>
<reference evidence="2 3" key="1">
    <citation type="journal article" date="2016" name="Nat. Commun.">
        <title>Thousands of microbial genomes shed light on interconnected biogeochemical processes in an aquifer system.</title>
        <authorList>
            <person name="Anantharaman K."/>
            <person name="Brown C.T."/>
            <person name="Hug L.A."/>
            <person name="Sharon I."/>
            <person name="Castelle C.J."/>
            <person name="Probst A.J."/>
            <person name="Thomas B.C."/>
            <person name="Singh A."/>
            <person name="Wilkins M.J."/>
            <person name="Karaoz U."/>
            <person name="Brodie E.L."/>
            <person name="Williams K.H."/>
            <person name="Hubbard S.S."/>
            <person name="Banfield J.F."/>
        </authorList>
    </citation>
    <scope>NUCLEOTIDE SEQUENCE [LARGE SCALE GENOMIC DNA]</scope>
</reference>
<keyword evidence="1" id="KW-0732">Signal</keyword>
<sequence>MRQASTLIFLSGLLFTVTGCGSVDNSSQPTTSSTPITVNTSTVVTTPSPIIVPTTTIAVTSTTNTTTDSINFLKRIENISKALKEKGIANKYKNISESMDVGARYVFTFETSLSDYKLFVMTPDFASGVGEGGPTSFTPKNIDFSASQNEIVAQLQKPGGYKENNIQYSKKVTTNLWIFGDFGYAEPNYFVQALAKDSAGFGYLLQVDVPDSKYINRAEEAFLEVNGNAITQNIFSTVVR</sequence>
<name>A0A1F6PAS1_9BACT</name>
<proteinExistence type="predicted"/>
<dbReference type="Proteomes" id="UP000176634">
    <property type="component" value="Unassembled WGS sequence"/>
</dbReference>
<accession>A0A1F6PAS1</accession>
<evidence type="ECO:0000313" key="3">
    <source>
        <dbReference type="Proteomes" id="UP000176634"/>
    </source>
</evidence>
<comment type="caution">
    <text evidence="2">The sequence shown here is derived from an EMBL/GenBank/DDBJ whole genome shotgun (WGS) entry which is preliminary data.</text>
</comment>
<dbReference type="PROSITE" id="PS51257">
    <property type="entry name" value="PROKAR_LIPOPROTEIN"/>
    <property type="match status" value="1"/>
</dbReference>